<dbReference type="Proteomes" id="UP000008549">
    <property type="component" value="Unassembled WGS sequence"/>
</dbReference>
<feature type="compositionally biased region" description="Basic and acidic residues" evidence="1">
    <location>
        <begin position="452"/>
        <end position="464"/>
    </location>
</feature>
<reference evidence="2 3" key="1">
    <citation type="journal article" date="2003" name="PLoS Biol.">
        <title>The genome sequence of Caenorhabditis briggsae: a platform for comparative genomics.</title>
        <authorList>
            <person name="Stein L.D."/>
            <person name="Bao Z."/>
            <person name="Blasiar D."/>
            <person name="Blumenthal T."/>
            <person name="Brent M.R."/>
            <person name="Chen N."/>
            <person name="Chinwalla A."/>
            <person name="Clarke L."/>
            <person name="Clee C."/>
            <person name="Coghlan A."/>
            <person name="Coulson A."/>
            <person name="D'Eustachio P."/>
            <person name="Fitch D.H."/>
            <person name="Fulton L.A."/>
            <person name="Fulton R.E."/>
            <person name="Griffiths-Jones S."/>
            <person name="Harris T.W."/>
            <person name="Hillier L.W."/>
            <person name="Kamath R."/>
            <person name="Kuwabara P.E."/>
            <person name="Mardis E.R."/>
            <person name="Marra M.A."/>
            <person name="Miner T.L."/>
            <person name="Minx P."/>
            <person name="Mullikin J.C."/>
            <person name="Plumb R.W."/>
            <person name="Rogers J."/>
            <person name="Schein J.E."/>
            <person name="Sohrmann M."/>
            <person name="Spieth J."/>
            <person name="Stajich J.E."/>
            <person name="Wei C."/>
            <person name="Willey D."/>
            <person name="Wilson R.K."/>
            <person name="Durbin R."/>
            <person name="Waterston R.H."/>
        </authorList>
    </citation>
    <scope>NUCLEOTIDE SEQUENCE [LARGE SCALE GENOMIC DNA]</scope>
    <source>
        <strain evidence="2 3">AF16</strain>
    </source>
</reference>
<dbReference type="WormBase" id="CBG07977">
    <property type="protein sequence ID" value="CBP42471"/>
    <property type="gene ID" value="WBGene00029856"/>
    <property type="gene designation" value="Cbr-attf-6"/>
</dbReference>
<feature type="compositionally biased region" description="Low complexity" evidence="1">
    <location>
        <begin position="1055"/>
        <end position="1068"/>
    </location>
</feature>
<dbReference type="FunCoup" id="A8X5H8">
    <property type="interactions" value="1336"/>
</dbReference>
<feature type="compositionally biased region" description="Polar residues" evidence="1">
    <location>
        <begin position="1206"/>
        <end position="1219"/>
    </location>
</feature>
<feature type="compositionally biased region" description="Low complexity" evidence="1">
    <location>
        <begin position="721"/>
        <end position="733"/>
    </location>
</feature>
<feature type="compositionally biased region" description="Basic and acidic residues" evidence="1">
    <location>
        <begin position="391"/>
        <end position="428"/>
    </location>
</feature>
<reference evidence="2 3" key="2">
    <citation type="journal article" date="2011" name="PLoS Genet.">
        <title>Caenorhabditis briggsae recombinant inbred line genotypes reveal inter-strain incompatibility and the evolution of recombination.</title>
        <authorList>
            <person name="Ross J.A."/>
            <person name="Koboldt D.C."/>
            <person name="Staisch J.E."/>
            <person name="Chamberlin H.M."/>
            <person name="Gupta B.P."/>
            <person name="Miller R.D."/>
            <person name="Baird S.E."/>
            <person name="Haag E.S."/>
        </authorList>
    </citation>
    <scope>NUCLEOTIDE SEQUENCE [LARGE SCALE GENOMIC DNA]</scope>
    <source>
        <strain evidence="2 3">AF16</strain>
    </source>
</reference>
<feature type="region of interest" description="Disordered" evidence="1">
    <location>
        <begin position="568"/>
        <end position="587"/>
    </location>
</feature>
<feature type="region of interest" description="Disordered" evidence="1">
    <location>
        <begin position="795"/>
        <end position="829"/>
    </location>
</feature>
<feature type="compositionally biased region" description="Low complexity" evidence="1">
    <location>
        <begin position="469"/>
        <end position="488"/>
    </location>
</feature>
<evidence type="ECO:0000313" key="4">
    <source>
        <dbReference type="WormBase" id="CBG07977"/>
    </source>
</evidence>
<proteinExistence type="predicted"/>
<dbReference type="STRING" id="6238.A8X5H8"/>
<dbReference type="OMA" id="IEPAFAH"/>
<gene>
    <name evidence="4" type="primary">attf-6</name>
    <name evidence="2" type="synonym">Cbr-attf-6</name>
    <name evidence="4" type="ORF">CBG07977</name>
    <name evidence="2" type="ORF">CBG_07977</name>
</gene>
<feature type="region of interest" description="Disordered" evidence="1">
    <location>
        <begin position="228"/>
        <end position="268"/>
    </location>
</feature>
<feature type="compositionally biased region" description="Basic and acidic residues" evidence="1">
    <location>
        <begin position="595"/>
        <end position="619"/>
    </location>
</feature>
<feature type="region of interest" description="Disordered" evidence="1">
    <location>
        <begin position="595"/>
        <end position="733"/>
    </location>
</feature>
<dbReference type="InParanoid" id="A8X5H8"/>
<feature type="compositionally biased region" description="Polar residues" evidence="1">
    <location>
        <begin position="985"/>
        <end position="1012"/>
    </location>
</feature>
<keyword evidence="3" id="KW-1185">Reference proteome</keyword>
<evidence type="ECO:0000256" key="1">
    <source>
        <dbReference type="SAM" id="MobiDB-lite"/>
    </source>
</evidence>
<feature type="compositionally biased region" description="Polar residues" evidence="1">
    <location>
        <begin position="907"/>
        <end position="921"/>
    </location>
</feature>
<dbReference type="eggNOG" id="ENOG502QRPA">
    <property type="taxonomic scope" value="Eukaryota"/>
</dbReference>
<feature type="region of interest" description="Disordered" evidence="1">
    <location>
        <begin position="951"/>
        <end position="1219"/>
    </location>
</feature>
<organism evidence="2 3">
    <name type="scientific">Caenorhabditis briggsae</name>
    <dbReference type="NCBI Taxonomy" id="6238"/>
    <lineage>
        <taxon>Eukaryota</taxon>
        <taxon>Metazoa</taxon>
        <taxon>Ecdysozoa</taxon>
        <taxon>Nematoda</taxon>
        <taxon>Chromadorea</taxon>
        <taxon>Rhabditida</taxon>
        <taxon>Rhabditina</taxon>
        <taxon>Rhabditomorpha</taxon>
        <taxon>Rhabditoidea</taxon>
        <taxon>Rhabditidae</taxon>
        <taxon>Peloderinae</taxon>
        <taxon>Caenorhabditis</taxon>
    </lineage>
</organism>
<evidence type="ECO:0000313" key="3">
    <source>
        <dbReference type="Proteomes" id="UP000008549"/>
    </source>
</evidence>
<feature type="compositionally biased region" description="Basic and acidic residues" evidence="1">
    <location>
        <begin position="667"/>
        <end position="682"/>
    </location>
</feature>
<evidence type="ECO:0000313" key="2">
    <source>
        <dbReference type="EMBL" id="CAP27889.2"/>
    </source>
</evidence>
<feature type="region of interest" description="Disordered" evidence="1">
    <location>
        <begin position="1235"/>
        <end position="1372"/>
    </location>
</feature>
<feature type="compositionally biased region" description="Basic and acidic residues" evidence="1">
    <location>
        <begin position="693"/>
        <end position="706"/>
    </location>
</feature>
<feature type="compositionally biased region" description="Low complexity" evidence="1">
    <location>
        <begin position="872"/>
        <end position="884"/>
    </location>
</feature>
<feature type="compositionally biased region" description="Basic and acidic residues" evidence="1">
    <location>
        <begin position="803"/>
        <end position="822"/>
    </location>
</feature>
<feature type="compositionally biased region" description="Low complexity" evidence="1">
    <location>
        <begin position="368"/>
        <end position="383"/>
    </location>
</feature>
<name>A8X5H8_CAEBR</name>
<protein>
    <submittedName>
        <fullName evidence="2">Protein CBR-ATTF-6</fullName>
    </submittedName>
</protein>
<dbReference type="EMBL" id="HE600996">
    <property type="protein sequence ID" value="CAP27889.2"/>
    <property type="molecule type" value="Genomic_DNA"/>
</dbReference>
<sequence length="1809" mass="198561">MDEDASEARCTLESCANVRDNLKRLMRDTRQRAEDLNNYAKVQAESETLKLKLASVDAMFQQCEQKAFEATNAKEIAQASLKQIQTDWEYLRKKCGMLQEKADDADKHREQANHWRDKYDTMCSLAEKLEENNIDIKSRFEATVKTLGLVTKKTVSYQNQISELKTSKSDAAQKTKKLDKYLKSAIKVIDSLSQSTNIAQQPKPIKDLIQVFRRDDVRLFFNSDPFKDASGASTSSAPPPQMEDSDDDMEVDRPPQDDSLLLGSRLSDDDDEVDVDVQKLESLLTTSAKPSECPEFTAEVKKSSKPRAPRVVDVKNLKRWPEGIKKPSATDYGGIISTRTVHSRRVATFDFDAVEKAATEARKTDSEGATSSATASGAASGATIHGKKGKTVREQQEEMMRKETVKEKVARMRAEAKKKPQKTSKDVPEETSEDVAPRRRGRPRSRSVSVHSKADDSERSEAPRRSTRLSRTLSEASEAVVPSEEPTTSEPPPTPKRRGRPRRSESRATSRASSFLPKISLFFFSAAHHQAHRSHRHHVANELALVPSTDKGGRRRTKSVAVRCGDVAKDKKEEEKEEEEEQEIQLSSVKIAARKVEKAPEDVTKNQNPEDEKTGDVLKRRLLGSTSSKKRAAPAPLTAGQPTRSRQMERIKAPLVTKKNSGGVVTKKKDSEDVTKGPEVKMAKTTTSEDVISEEKDPEGITKDPENVVAMEKASEDVIPTTSSTTFGDISSSSNESIVIDSEFDDVPFFRASAGADATSSISTSAIQKTLTAPESSEDVLEKVDEAIDVSSIYVDAPEEPIEESKDSEGVKNSESQKEAVKAPESTPRTILSLLTMKTSVAAKSPKQIQASKFGLDLSDSEEEEEDLKILTSSGPTSSGPTSSKIPEVKPLTSLASKYTEPPKVAPSTSSSKFPQATSSAAPEFTRKLTPSIFESSLNAHDELLEDILAGAHQKAAPKKVPVGRSRKQAPPTSTVTKKLENPTKLASSEAQKTQAPPTSTVIQESEQSSDVPTKPEVSKDTQSYAEQSEAKKTLQAPHTSTVTQVEPSGAQKATQAPPTSSSASLSQNKAEQSEAPPTSTVAKLTPRKPSKRHVESEAPHTTSSAPLAEQSEAKKAPQAPPTSTVIQQEDEQSKEDPSESQKTSKTQIPASVKKLNSGDVGEEKKPRVYKRRGAAPPTDLAPPILQKSLKPEEIPMPRVSARLTPPTTNQAPLTLKPANSDNFLDDILSGAHQTVPKAVPLPPKPLKRKATPTTTTSSSEGVSEDVGAAAPKRKYTKKTAGIQVIDPIPLLRRGRSKSRSRAPEEPLTSSDAAPESVATSSLTTNSKKPGPTRAIMIDVPTRPHGKAIRQEQKPMGLKEAQEKSKERGGKRVDKSLLIIKSNFADKIAFPSSPGPESWSKRAETSLEDKGIVIGDSLPLTPSDAVDVMMEFLRESSPADMWAVLMRQKADANLTPLMNTEEENFLQVSAGLNDDHQMLLHLFIGRILYEISLRDAIDSKQCGRLIRLFCNAIKFAEHIPSEADDVTSSDGVETLLQEKKSTWMKSLFLILLHKNPHQLAKSLAYCLISDASKYCGFLVDELEKSPATTPSEIHVALRILMFKETDQASVINWLLNSKFQMAYVPQLTRDEIQTACHVTHQRFLENSDDVAIQKTSLYMAKCADSTILEVTFGLLQQNMELIKKQFLEPKEKDQELKHRTVFSVPTVAAKMSNQEASALNKGIYWQKIMLLVMIDNPTSTHSGEILKALTMISPQIVAFREIVESSNVESFVDAPGVKALRECVQHFLELTSEFTNFPMKPSTLPTSSS</sequence>
<feature type="region of interest" description="Disordered" evidence="1">
    <location>
        <begin position="358"/>
        <end position="512"/>
    </location>
</feature>
<feature type="compositionally biased region" description="Polar residues" evidence="1">
    <location>
        <begin position="1037"/>
        <end position="1047"/>
    </location>
</feature>
<feature type="compositionally biased region" description="Polar residues" evidence="1">
    <location>
        <begin position="1308"/>
        <end position="1328"/>
    </location>
</feature>
<feature type="compositionally biased region" description="Basic and acidic residues" evidence="1">
    <location>
        <begin position="1360"/>
        <end position="1372"/>
    </location>
</feature>
<dbReference type="HOGENOM" id="CLU_243065_0_0_1"/>
<feature type="region of interest" description="Disordered" evidence="1">
    <location>
        <begin position="842"/>
        <end position="926"/>
    </location>
</feature>
<accession>A8X5H8</accession>
<feature type="compositionally biased region" description="Polar residues" evidence="1">
    <location>
        <begin position="1141"/>
        <end position="1150"/>
    </location>
</feature>